<dbReference type="EMBL" id="RJKX01000016">
    <property type="protein sequence ID" value="ROP83843.1"/>
    <property type="molecule type" value="Genomic_DNA"/>
</dbReference>
<evidence type="ECO:0000256" key="1">
    <source>
        <dbReference type="SAM" id="SignalP"/>
    </source>
</evidence>
<evidence type="ECO:0000313" key="3">
    <source>
        <dbReference type="Proteomes" id="UP000278222"/>
    </source>
</evidence>
<sequence>MARGAVTSKGGRFASIVMALLLGIGLAGPAAAQGDDARALFRALLASPTDVGLNLRYARAVEAEGDPRKAMMAYERVLSVEPANRDARRGLQRLAGGGRQTAQGASRTELIVGLGAQFESNPRLFDDGLSGNEDLSAVGVLRLEDERMLFGQRWRSRLNAQGRLYRTFSGGSLAYAGADTGPVLDIGRWGEARPLFGLEYARLGNGPLFASAYGGVELALRDMGPLRAIDTLVSYADFDDRYPGRDGALLRLRPQLAWNGLLATGDRLTVDPEIAYNAARGEGHRYRYWSAGAAGFYMAPLFGPVAGFQQIHAGPELTIEHRQYASATVAGDDDRRDWRLSPGLRLIGTGFLEQDLSVVLRYYIDNNRSNEADKEYTNHTVSLVVYRRF</sequence>
<dbReference type="SUPFAM" id="SSF48452">
    <property type="entry name" value="TPR-like"/>
    <property type="match status" value="1"/>
</dbReference>
<name>A0A3N1KPX9_9PROT</name>
<gene>
    <name evidence="2" type="ORF">EDC65_4492</name>
</gene>
<evidence type="ECO:0008006" key="4">
    <source>
        <dbReference type="Google" id="ProtNLM"/>
    </source>
</evidence>
<dbReference type="InterPro" id="IPR011990">
    <property type="entry name" value="TPR-like_helical_dom_sf"/>
</dbReference>
<proteinExistence type="predicted"/>
<dbReference type="Proteomes" id="UP000278222">
    <property type="component" value="Unassembled WGS sequence"/>
</dbReference>
<comment type="caution">
    <text evidence="2">The sequence shown here is derived from an EMBL/GenBank/DDBJ whole genome shotgun (WGS) entry which is preliminary data.</text>
</comment>
<keyword evidence="1" id="KW-0732">Signal</keyword>
<protein>
    <recommendedName>
        <fullName evidence="4">Tetratricopeptide repeat protein</fullName>
    </recommendedName>
</protein>
<evidence type="ECO:0000313" key="2">
    <source>
        <dbReference type="EMBL" id="ROP83843.1"/>
    </source>
</evidence>
<dbReference type="Gene3D" id="1.25.40.10">
    <property type="entry name" value="Tetratricopeptide repeat domain"/>
    <property type="match status" value="1"/>
</dbReference>
<feature type="chain" id="PRO_5018057236" description="Tetratricopeptide repeat protein" evidence="1">
    <location>
        <begin position="33"/>
        <end position="389"/>
    </location>
</feature>
<organism evidence="2 3">
    <name type="scientific">Stella humosa</name>
    <dbReference type="NCBI Taxonomy" id="94"/>
    <lineage>
        <taxon>Bacteria</taxon>
        <taxon>Pseudomonadati</taxon>
        <taxon>Pseudomonadota</taxon>
        <taxon>Alphaproteobacteria</taxon>
        <taxon>Rhodospirillales</taxon>
        <taxon>Stellaceae</taxon>
        <taxon>Stella</taxon>
    </lineage>
</organism>
<keyword evidence="3" id="KW-1185">Reference proteome</keyword>
<dbReference type="AlphaFoldDB" id="A0A3N1KPX9"/>
<feature type="signal peptide" evidence="1">
    <location>
        <begin position="1"/>
        <end position="32"/>
    </location>
</feature>
<reference evidence="2 3" key="1">
    <citation type="submission" date="2018-11" db="EMBL/GenBank/DDBJ databases">
        <title>Genomic Encyclopedia of Type Strains, Phase IV (KMG-IV): sequencing the most valuable type-strain genomes for metagenomic binning, comparative biology and taxonomic classification.</title>
        <authorList>
            <person name="Goeker M."/>
        </authorList>
    </citation>
    <scope>NUCLEOTIDE SEQUENCE [LARGE SCALE GENOMIC DNA]</scope>
    <source>
        <strain evidence="2 3">DSM 5900</strain>
    </source>
</reference>
<accession>A0A3N1KPX9</accession>